<dbReference type="InterPro" id="IPR024479">
    <property type="entry name" value="DUF3866"/>
</dbReference>
<dbReference type="Proteomes" id="UP000713904">
    <property type="component" value="Unassembled WGS sequence"/>
</dbReference>
<protein>
    <submittedName>
        <fullName evidence="1">DUF3866 family protein</fullName>
    </submittedName>
</protein>
<sequence length="359" mass="39874">MISKRLGIVKNIKSENDLIQDLFVDIHGDIQRAYNYIQISGKAKVGDRVIMNTTAVELSLGTGGFHYIITNLDNPESSFTEGGHIMKLRYTPIQIKVDSVEEQGSPYHDTIKNFTDLDKLPVAIGELHSIIPPFVATFKKICPNKRLVYIMTDGAALPLAFSKNIDILKKKGLLENTITYGNAFGGDYECVNIYTALITAKEICKADCVIIAMGPGIAGTGTKYGFSGIDQGMIIDAVENMGGESFIIPRISFSDSRDRHNGISHHTMTILKDIANKQTNVVINNGYDRQKIEKMIVQLSQNDINSKHKIIYAKYNDTKKDLDNYDLKVRSMGRTYDEDSELFDASSCVASVIAKKLNE</sequence>
<organism evidence="1 2">
    <name type="scientific">Peptostreptococcus canis</name>
    <dbReference type="NCBI Taxonomy" id="1159213"/>
    <lineage>
        <taxon>Bacteria</taxon>
        <taxon>Bacillati</taxon>
        <taxon>Bacillota</taxon>
        <taxon>Clostridia</taxon>
        <taxon>Peptostreptococcales</taxon>
        <taxon>Peptostreptococcaceae</taxon>
        <taxon>Peptostreptococcus</taxon>
    </lineage>
</organism>
<comment type="caution">
    <text evidence="1">The sequence shown here is derived from an EMBL/GenBank/DDBJ whole genome shotgun (WGS) entry which is preliminary data.</text>
</comment>
<reference evidence="1 2" key="1">
    <citation type="submission" date="2020-05" db="EMBL/GenBank/DDBJ databases">
        <title>Draft genome of xy-202 and genomic insight in genome of the genus Peptostreptococcus.</title>
        <authorList>
            <person name="Zhang Z."/>
        </authorList>
    </citation>
    <scope>NUCLEOTIDE SEQUENCE [LARGE SCALE GENOMIC DNA]</scope>
    <source>
        <strain evidence="1 2">DSM 27025</strain>
    </source>
</reference>
<dbReference type="RefSeq" id="WP_185624506.1">
    <property type="nucleotide sequence ID" value="NZ_JABGBW010000006.1"/>
</dbReference>
<gene>
    <name evidence="1" type="ORF">HLB29_07265</name>
</gene>
<evidence type="ECO:0000313" key="1">
    <source>
        <dbReference type="EMBL" id="MBC2576484.1"/>
    </source>
</evidence>
<evidence type="ECO:0000313" key="2">
    <source>
        <dbReference type="Proteomes" id="UP000713904"/>
    </source>
</evidence>
<dbReference type="EMBL" id="JABGBW010000006">
    <property type="protein sequence ID" value="MBC2576484.1"/>
    <property type="molecule type" value="Genomic_DNA"/>
</dbReference>
<keyword evidence="2" id="KW-1185">Reference proteome</keyword>
<accession>A0ABR6TM61</accession>
<dbReference type="Pfam" id="PF12982">
    <property type="entry name" value="DUF3866"/>
    <property type="match status" value="1"/>
</dbReference>
<proteinExistence type="predicted"/>
<name>A0ABR6TM61_9FIRM</name>